<dbReference type="Proteomes" id="UP000776650">
    <property type="component" value="Unassembled WGS sequence"/>
</dbReference>
<evidence type="ECO:0000256" key="2">
    <source>
        <dbReference type="ARBA" id="ARBA00023136"/>
    </source>
</evidence>
<reference evidence="5" key="2">
    <citation type="submission" date="2021-09" db="EMBL/GenBank/DDBJ databases">
        <authorList>
            <person name="Gilroy R."/>
        </authorList>
    </citation>
    <scope>NUCLEOTIDE SEQUENCE</scope>
    <source>
        <strain evidence="5">ChiGjej1B1-18357</strain>
    </source>
</reference>
<dbReference type="PROSITE" id="PS51257">
    <property type="entry name" value="PROKAR_LIPOPROTEIN"/>
    <property type="match status" value="1"/>
</dbReference>
<feature type="region of interest" description="Disordered" evidence="3">
    <location>
        <begin position="115"/>
        <end position="140"/>
    </location>
</feature>
<dbReference type="AlphaFoldDB" id="A0A921F2S0"/>
<reference evidence="5" key="1">
    <citation type="journal article" date="2021" name="PeerJ">
        <title>Extensive microbial diversity within the chicken gut microbiome revealed by metagenomics and culture.</title>
        <authorList>
            <person name="Gilroy R."/>
            <person name="Ravi A."/>
            <person name="Getino M."/>
            <person name="Pursley I."/>
            <person name="Horton D.L."/>
            <person name="Alikhan N.F."/>
            <person name="Baker D."/>
            <person name="Gharbi K."/>
            <person name="Hall N."/>
            <person name="Watson M."/>
            <person name="Adriaenssens E.M."/>
            <person name="Foster-Nyarko E."/>
            <person name="Jarju S."/>
            <person name="Secka A."/>
            <person name="Antonio M."/>
            <person name="Oren A."/>
            <person name="Chaudhuri R.R."/>
            <person name="La Ragione R."/>
            <person name="Hildebrand F."/>
            <person name="Pallen M.J."/>
        </authorList>
    </citation>
    <scope>NUCLEOTIDE SEQUENCE</scope>
    <source>
        <strain evidence="5">ChiGjej1B1-18357</strain>
    </source>
</reference>
<feature type="compositionally biased region" description="Acidic residues" evidence="3">
    <location>
        <begin position="121"/>
        <end position="133"/>
    </location>
</feature>
<evidence type="ECO:0000256" key="4">
    <source>
        <dbReference type="SAM" id="SignalP"/>
    </source>
</evidence>
<gene>
    <name evidence="5" type="ORF">K8V11_06295</name>
</gene>
<evidence type="ECO:0000256" key="1">
    <source>
        <dbReference type="ARBA" id="ARBA00022475"/>
    </source>
</evidence>
<dbReference type="EMBL" id="DYXM01000116">
    <property type="protein sequence ID" value="HJE90601.1"/>
    <property type="molecule type" value="Genomic_DNA"/>
</dbReference>
<evidence type="ECO:0000313" key="5">
    <source>
        <dbReference type="EMBL" id="HJE90601.1"/>
    </source>
</evidence>
<feature type="signal peptide" evidence="4">
    <location>
        <begin position="1"/>
        <end position="22"/>
    </location>
</feature>
<feature type="region of interest" description="Disordered" evidence="3">
    <location>
        <begin position="31"/>
        <end position="64"/>
    </location>
</feature>
<feature type="chain" id="PRO_5039588645" evidence="4">
    <location>
        <begin position="23"/>
        <end position="176"/>
    </location>
</feature>
<keyword evidence="1" id="KW-1003">Cell membrane</keyword>
<keyword evidence="4" id="KW-0732">Signal</keyword>
<dbReference type="InterPro" id="IPR008691">
    <property type="entry name" value="LpqH"/>
</dbReference>
<evidence type="ECO:0000313" key="6">
    <source>
        <dbReference type="Proteomes" id="UP000776650"/>
    </source>
</evidence>
<evidence type="ECO:0000256" key="3">
    <source>
        <dbReference type="SAM" id="MobiDB-lite"/>
    </source>
</evidence>
<comment type="caution">
    <text evidence="5">The sequence shown here is derived from an EMBL/GenBank/DDBJ whole genome shotgun (WGS) entry which is preliminary data.</text>
</comment>
<proteinExistence type="predicted"/>
<keyword evidence="5" id="KW-0449">Lipoprotein</keyword>
<sequence length="176" mass="18818">MRHTTRTTLALSVLPAVAFALAACSSDDGEQASTQAGAAEPATTVQESASETRDSEIGGSETGGVRVLIDGQPVEADLSRSHCEWGSDDGVEQLEFDAGRDDDGLLEVEIDMHNPPRLDDFEFDGPGDEDWEAEDHHKQSAQIGVEGDTYTVTSTVAEDDSDREAEMVAVFTCPRS</sequence>
<organism evidence="5 6">
    <name type="scientific">Dietzia timorensis</name>
    <dbReference type="NCBI Taxonomy" id="499555"/>
    <lineage>
        <taxon>Bacteria</taxon>
        <taxon>Bacillati</taxon>
        <taxon>Actinomycetota</taxon>
        <taxon>Actinomycetes</taxon>
        <taxon>Mycobacteriales</taxon>
        <taxon>Dietziaceae</taxon>
        <taxon>Dietzia</taxon>
    </lineage>
</organism>
<accession>A0A921F2S0</accession>
<name>A0A921F2S0_9ACTN</name>
<protein>
    <submittedName>
        <fullName evidence="5">Lipoprotein LpqH</fullName>
    </submittedName>
</protein>
<dbReference type="Pfam" id="PF05481">
    <property type="entry name" value="Myco_19_kDa"/>
    <property type="match status" value="1"/>
</dbReference>
<dbReference type="GO" id="GO:0016020">
    <property type="term" value="C:membrane"/>
    <property type="evidence" value="ECO:0007669"/>
    <property type="project" value="InterPro"/>
</dbReference>
<keyword evidence="2" id="KW-0472">Membrane</keyword>
<dbReference type="RefSeq" id="WP_303911766.1">
    <property type="nucleotide sequence ID" value="NZ_DYXM01000116.1"/>
</dbReference>